<evidence type="ECO:0000256" key="1">
    <source>
        <dbReference type="SAM" id="Phobius"/>
    </source>
</evidence>
<dbReference type="RefSeq" id="WP_323697690.1">
    <property type="nucleotide sequence ID" value="NZ_JAYGIL010000020.1"/>
</dbReference>
<accession>A0ABU5S7D5</accession>
<evidence type="ECO:0000313" key="3">
    <source>
        <dbReference type="Proteomes" id="UP001303899"/>
    </source>
</evidence>
<feature type="transmembrane region" description="Helical" evidence="1">
    <location>
        <begin position="76"/>
        <end position="98"/>
    </location>
</feature>
<proteinExistence type="predicted"/>
<name>A0ABU5S7D5_9BACT</name>
<dbReference type="EMBL" id="JAYGIL010000020">
    <property type="protein sequence ID" value="MEA5404361.1"/>
    <property type="molecule type" value="Genomic_DNA"/>
</dbReference>
<keyword evidence="3" id="KW-1185">Reference proteome</keyword>
<sequence length="100" mass="11449">MKKIGEKHIFILFTIVNMIFILSYLLVDSITVKDIILKIGETQAFFLVSVAGALVRRKFSDNKKDSFQEYFLSTNFLINAKIGVIVIGIPIFAIWVFFIN</sequence>
<organism evidence="2 3">
    <name type="scientific">Arcicella gelida</name>
    <dbReference type="NCBI Taxonomy" id="2984195"/>
    <lineage>
        <taxon>Bacteria</taxon>
        <taxon>Pseudomonadati</taxon>
        <taxon>Bacteroidota</taxon>
        <taxon>Cytophagia</taxon>
        <taxon>Cytophagales</taxon>
        <taxon>Flectobacillaceae</taxon>
        <taxon>Arcicella</taxon>
    </lineage>
</organism>
<keyword evidence="1" id="KW-0812">Transmembrane</keyword>
<evidence type="ECO:0000313" key="2">
    <source>
        <dbReference type="EMBL" id="MEA5404361.1"/>
    </source>
</evidence>
<feature type="transmembrane region" description="Helical" evidence="1">
    <location>
        <begin position="9"/>
        <end position="27"/>
    </location>
</feature>
<reference evidence="2 3" key="1">
    <citation type="submission" date="2023-12" db="EMBL/GenBank/DDBJ databases">
        <title>Novel species of the genus Arcicella isolated from rivers.</title>
        <authorList>
            <person name="Lu H."/>
        </authorList>
    </citation>
    <scope>NUCLEOTIDE SEQUENCE [LARGE SCALE GENOMIC DNA]</scope>
    <source>
        <strain evidence="2 3">DC2W</strain>
    </source>
</reference>
<dbReference type="Proteomes" id="UP001303899">
    <property type="component" value="Unassembled WGS sequence"/>
</dbReference>
<keyword evidence="1" id="KW-1133">Transmembrane helix</keyword>
<comment type="caution">
    <text evidence="2">The sequence shown here is derived from an EMBL/GenBank/DDBJ whole genome shotgun (WGS) entry which is preliminary data.</text>
</comment>
<protein>
    <submittedName>
        <fullName evidence="2">Uncharacterized protein</fullName>
    </submittedName>
</protein>
<gene>
    <name evidence="2" type="ORF">VB776_15620</name>
</gene>
<feature type="transmembrane region" description="Helical" evidence="1">
    <location>
        <begin position="39"/>
        <end position="55"/>
    </location>
</feature>
<keyword evidence="1" id="KW-0472">Membrane</keyword>